<dbReference type="AlphaFoldDB" id="A0A4Y8L7L6"/>
<organism evidence="3 4">
    <name type="scientific">Dysgonomonas capnocytophagoides</name>
    <dbReference type="NCBI Taxonomy" id="45254"/>
    <lineage>
        <taxon>Bacteria</taxon>
        <taxon>Pseudomonadati</taxon>
        <taxon>Bacteroidota</taxon>
        <taxon>Bacteroidia</taxon>
        <taxon>Bacteroidales</taxon>
        <taxon>Dysgonomonadaceae</taxon>
        <taxon>Dysgonomonas</taxon>
    </lineage>
</organism>
<dbReference type="RefSeq" id="WP_134435188.1">
    <property type="nucleotide sequence ID" value="NZ_JBKUNW010000003.1"/>
</dbReference>
<feature type="signal peptide" evidence="1">
    <location>
        <begin position="1"/>
        <end position="24"/>
    </location>
</feature>
<evidence type="ECO:0000259" key="2">
    <source>
        <dbReference type="Pfam" id="PF14129"/>
    </source>
</evidence>
<evidence type="ECO:0000313" key="4">
    <source>
        <dbReference type="Proteomes" id="UP000297861"/>
    </source>
</evidence>
<dbReference type="InterPro" id="IPR025381">
    <property type="entry name" value="DUF4296"/>
</dbReference>
<feature type="domain" description="DUF4296" evidence="2">
    <location>
        <begin position="29"/>
        <end position="110"/>
    </location>
</feature>
<feature type="chain" id="PRO_5021419003" evidence="1">
    <location>
        <begin position="25"/>
        <end position="256"/>
    </location>
</feature>
<keyword evidence="1" id="KW-0732">Signal</keyword>
<gene>
    <name evidence="3" type="ORF">E2605_00640</name>
</gene>
<evidence type="ECO:0000313" key="3">
    <source>
        <dbReference type="EMBL" id="TFD98625.1"/>
    </source>
</evidence>
<proteinExistence type="predicted"/>
<dbReference type="Proteomes" id="UP000297861">
    <property type="component" value="Unassembled WGS sequence"/>
</dbReference>
<protein>
    <submittedName>
        <fullName evidence="3">DUF4296 domain-containing protein</fullName>
    </submittedName>
</protein>
<sequence length="256" mass="29829">MKKNHRFIYYASFPVLCLCFAACGNDNGKLSRDKMMDVLHDMQLVDAIYQTRYQDFNQADKKTALLEGVFEKHGITQAQLDSSLVWYADHPEEYMRITDSVSSRLKRESKEFEQEYPNFGRIREYNHKVLPFYTYLTEANTFLDFDIDSIKSKTFSKFEISLKTLGMHGSMNAELAVRFEYPDTTITKVQQFTDGVSPKIVNPQVQDTIKEISGYIHVNAPSMSDYKVLLYDIILKNTEDLEKTTKNDSIKDRRRN</sequence>
<dbReference type="OrthoDB" id="678784at2"/>
<name>A0A4Y8L7L6_9BACT</name>
<accession>A0A4Y8L7L6</accession>
<reference evidence="3 4" key="1">
    <citation type="submission" date="2019-03" db="EMBL/GenBank/DDBJ databases">
        <title>San Antonio Military Medical Center submission to MRSN (WRAIR), pending publication.</title>
        <authorList>
            <person name="Blyth D.M."/>
            <person name="Mccarthy S.L."/>
            <person name="Schall S.E."/>
            <person name="Stam J.A."/>
            <person name="Ong A.C."/>
            <person name="Mcgann P.T."/>
        </authorList>
    </citation>
    <scope>NUCLEOTIDE SEQUENCE [LARGE SCALE GENOMIC DNA]</scope>
    <source>
        <strain evidence="3 4">MRSN571793</strain>
    </source>
</reference>
<dbReference type="Pfam" id="PF14129">
    <property type="entry name" value="DUF4296"/>
    <property type="match status" value="1"/>
</dbReference>
<comment type="caution">
    <text evidence="3">The sequence shown here is derived from an EMBL/GenBank/DDBJ whole genome shotgun (WGS) entry which is preliminary data.</text>
</comment>
<evidence type="ECO:0000256" key="1">
    <source>
        <dbReference type="SAM" id="SignalP"/>
    </source>
</evidence>
<keyword evidence="4" id="KW-1185">Reference proteome</keyword>
<dbReference type="STRING" id="1121485.GCA_000426485_00893"/>
<dbReference type="EMBL" id="SOML01000001">
    <property type="protein sequence ID" value="TFD98625.1"/>
    <property type="molecule type" value="Genomic_DNA"/>
</dbReference>